<evidence type="ECO:0000313" key="3">
    <source>
        <dbReference type="EMBL" id="PLW49474.1"/>
    </source>
</evidence>
<reference evidence="3 4" key="1">
    <citation type="submission" date="2017-11" db="EMBL/GenBank/DDBJ databases">
        <title>De novo assembly and phasing of dikaryotic genomes from two isolates of Puccinia coronata f. sp. avenae, the causal agent of oat crown rust.</title>
        <authorList>
            <person name="Miller M.E."/>
            <person name="Zhang Y."/>
            <person name="Omidvar V."/>
            <person name="Sperschneider J."/>
            <person name="Schwessinger B."/>
            <person name="Raley C."/>
            <person name="Palmer J.M."/>
            <person name="Garnica D."/>
            <person name="Upadhyaya N."/>
            <person name="Rathjen J."/>
            <person name="Taylor J.M."/>
            <person name="Park R.F."/>
            <person name="Dodds P.N."/>
            <person name="Hirsch C.D."/>
            <person name="Kianian S.F."/>
            <person name="Figueroa M."/>
        </authorList>
    </citation>
    <scope>NUCLEOTIDE SEQUENCE [LARGE SCALE GENOMIC DNA]</scope>
    <source>
        <strain evidence="3">12SD80</strain>
    </source>
</reference>
<name>A0A2N5VHK8_9BASI</name>
<gene>
    <name evidence="3" type="ORF">PCASD_01960</name>
</gene>
<feature type="signal peptide" evidence="2">
    <location>
        <begin position="1"/>
        <end position="27"/>
    </location>
</feature>
<keyword evidence="1" id="KW-1133">Transmembrane helix</keyword>
<organism evidence="3 4">
    <name type="scientific">Puccinia coronata f. sp. avenae</name>
    <dbReference type="NCBI Taxonomy" id="200324"/>
    <lineage>
        <taxon>Eukaryota</taxon>
        <taxon>Fungi</taxon>
        <taxon>Dikarya</taxon>
        <taxon>Basidiomycota</taxon>
        <taxon>Pucciniomycotina</taxon>
        <taxon>Pucciniomycetes</taxon>
        <taxon>Pucciniales</taxon>
        <taxon>Pucciniaceae</taxon>
        <taxon>Puccinia</taxon>
    </lineage>
</organism>
<dbReference type="Proteomes" id="UP000235392">
    <property type="component" value="Unassembled WGS sequence"/>
</dbReference>
<comment type="caution">
    <text evidence="3">The sequence shown here is derived from an EMBL/GenBank/DDBJ whole genome shotgun (WGS) entry which is preliminary data.</text>
</comment>
<evidence type="ECO:0000256" key="2">
    <source>
        <dbReference type="SAM" id="SignalP"/>
    </source>
</evidence>
<evidence type="ECO:0000256" key="1">
    <source>
        <dbReference type="SAM" id="Phobius"/>
    </source>
</evidence>
<feature type="transmembrane region" description="Helical" evidence="1">
    <location>
        <begin position="257"/>
        <end position="275"/>
    </location>
</feature>
<accession>A0A2N5VHK8</accession>
<keyword evidence="1" id="KW-0472">Membrane</keyword>
<feature type="chain" id="PRO_5014723848" evidence="2">
    <location>
        <begin position="28"/>
        <end position="276"/>
    </location>
</feature>
<protein>
    <submittedName>
        <fullName evidence="3">Uncharacterized protein</fullName>
    </submittedName>
</protein>
<sequence>MAPSVFLIICISSWSLLLLSDRNLVSGKVFTCEQSLAPVTHDPVASTNTPEIAVAVAPAPAPTAAGTTTISPTATPPRSFVMAPILTALPPSMIAANPTAIPPSMIAANPGITGKRLSNTPGGLSAPVKPFSSTGPLPTKELACKSELEEKTFAFCVAKSCTGTATCEGCWSDFGMMAKVKCMAYNIQPQRNFCQDINGIKFLCVGRCVARTACSTCEYDNVRKTKAFDPPWGREKMISPYLLSTSRAFQILHPPNWIISILVVTTLICISLNYFG</sequence>
<dbReference type="EMBL" id="PGCI01000016">
    <property type="protein sequence ID" value="PLW49474.1"/>
    <property type="molecule type" value="Genomic_DNA"/>
</dbReference>
<keyword evidence="2" id="KW-0732">Signal</keyword>
<evidence type="ECO:0000313" key="4">
    <source>
        <dbReference type="Proteomes" id="UP000235392"/>
    </source>
</evidence>
<keyword evidence="1" id="KW-0812">Transmembrane</keyword>
<dbReference type="AlphaFoldDB" id="A0A2N5VHK8"/>
<proteinExistence type="predicted"/>